<dbReference type="RefSeq" id="WP_092568338.1">
    <property type="nucleotide sequence ID" value="NZ_BMXH01000002.1"/>
</dbReference>
<keyword evidence="2" id="KW-0812">Transmembrane</keyword>
<evidence type="ECO:0000256" key="2">
    <source>
        <dbReference type="SAM" id="Phobius"/>
    </source>
</evidence>
<feature type="compositionally biased region" description="Basic and acidic residues" evidence="1">
    <location>
        <begin position="1"/>
        <end position="12"/>
    </location>
</feature>
<reference evidence="3 4" key="1">
    <citation type="submission" date="2016-10" db="EMBL/GenBank/DDBJ databases">
        <authorList>
            <person name="de Groot N.N."/>
        </authorList>
    </citation>
    <scope>NUCLEOTIDE SEQUENCE [LARGE SCALE GENOMIC DNA]</scope>
    <source>
        <strain evidence="3 4">DSM 19219</strain>
    </source>
</reference>
<evidence type="ECO:0000313" key="4">
    <source>
        <dbReference type="Proteomes" id="UP000198500"/>
    </source>
</evidence>
<dbReference type="Proteomes" id="UP000198500">
    <property type="component" value="Unassembled WGS sequence"/>
</dbReference>
<dbReference type="OrthoDB" id="5405464at2"/>
<feature type="compositionally biased region" description="Polar residues" evidence="1">
    <location>
        <begin position="13"/>
        <end position="30"/>
    </location>
</feature>
<name>A0A1H2UXF0_9GAMM</name>
<dbReference type="AlphaFoldDB" id="A0A1H2UXF0"/>
<feature type="region of interest" description="Disordered" evidence="1">
    <location>
        <begin position="1"/>
        <end position="33"/>
    </location>
</feature>
<dbReference type="STRING" id="574349.SAMN05443545_102265"/>
<keyword evidence="2" id="KW-0472">Membrane</keyword>
<accession>A0A1H2UXF0</accession>
<keyword evidence="4" id="KW-1185">Reference proteome</keyword>
<feature type="transmembrane region" description="Helical" evidence="2">
    <location>
        <begin position="85"/>
        <end position="117"/>
    </location>
</feature>
<evidence type="ECO:0000313" key="3">
    <source>
        <dbReference type="EMBL" id="SDW60755.1"/>
    </source>
</evidence>
<protein>
    <submittedName>
        <fullName evidence="3">Uncharacterized membrane protein</fullName>
    </submittedName>
</protein>
<dbReference type="EMBL" id="FNNI01000002">
    <property type="protein sequence ID" value="SDW60755.1"/>
    <property type="molecule type" value="Genomic_DNA"/>
</dbReference>
<organism evidence="3 4">
    <name type="scientific">Aidingimonas halophila</name>
    <dbReference type="NCBI Taxonomy" id="574349"/>
    <lineage>
        <taxon>Bacteria</taxon>
        <taxon>Pseudomonadati</taxon>
        <taxon>Pseudomonadota</taxon>
        <taxon>Gammaproteobacteria</taxon>
        <taxon>Oceanospirillales</taxon>
        <taxon>Halomonadaceae</taxon>
        <taxon>Aidingimonas</taxon>
    </lineage>
</organism>
<proteinExistence type="predicted"/>
<gene>
    <name evidence="3" type="ORF">SAMN05443545_102265</name>
</gene>
<feature type="transmembrane region" description="Helical" evidence="2">
    <location>
        <begin position="38"/>
        <end position="64"/>
    </location>
</feature>
<evidence type="ECO:0000256" key="1">
    <source>
        <dbReference type="SAM" id="MobiDB-lite"/>
    </source>
</evidence>
<keyword evidence="2" id="KW-1133">Transmembrane helix</keyword>
<sequence>MSQDPTSEHEPQETASTPSEATPSNNTSQPEPDKSSVFILWALYGVGVISGGFVTLCGVIFAYIKKGSARNAFEESHCRYAIRTFWYSLLWTVIGLALSFIGVGVFILVIAAIWYIYRVIKGLIRASEGAEI</sequence>